<dbReference type="Ensembl" id="ENSHCOT00000023300.1">
    <property type="protein sequence ID" value="ENSHCOP00000027234.1"/>
    <property type="gene ID" value="ENSHCOG00000018916.1"/>
</dbReference>
<name>A0A3Q2ZLA3_HIPCM</name>
<feature type="compositionally biased region" description="Basic and acidic residues" evidence="6">
    <location>
        <begin position="2898"/>
        <end position="2911"/>
    </location>
</feature>
<feature type="region of interest" description="Disordered" evidence="6">
    <location>
        <begin position="1107"/>
        <end position="1181"/>
    </location>
</feature>
<feature type="region of interest" description="Disordered" evidence="6">
    <location>
        <begin position="62"/>
        <end position="122"/>
    </location>
</feature>
<evidence type="ECO:0000256" key="3">
    <source>
        <dbReference type="ARBA" id="ARBA00022833"/>
    </source>
</evidence>
<feature type="compositionally biased region" description="Basic residues" evidence="6">
    <location>
        <begin position="95"/>
        <end position="119"/>
    </location>
</feature>
<feature type="compositionally biased region" description="Acidic residues" evidence="6">
    <location>
        <begin position="1418"/>
        <end position="1438"/>
    </location>
</feature>
<dbReference type="InterPro" id="IPR003618">
    <property type="entry name" value="TFIIS_cen_dom"/>
</dbReference>
<feature type="region of interest" description="Disordered" evidence="6">
    <location>
        <begin position="2793"/>
        <end position="2834"/>
    </location>
</feature>
<feature type="compositionally biased region" description="Polar residues" evidence="6">
    <location>
        <begin position="444"/>
        <end position="474"/>
    </location>
</feature>
<dbReference type="InterPro" id="IPR011011">
    <property type="entry name" value="Znf_FYVE_PHD"/>
</dbReference>
<feature type="compositionally biased region" description="Polar residues" evidence="6">
    <location>
        <begin position="1620"/>
        <end position="1658"/>
    </location>
</feature>
<feature type="compositionally biased region" description="Polar residues" evidence="6">
    <location>
        <begin position="1330"/>
        <end position="1351"/>
    </location>
</feature>
<feature type="region of interest" description="Disordered" evidence="6">
    <location>
        <begin position="824"/>
        <end position="897"/>
    </location>
</feature>
<feature type="region of interest" description="Disordered" evidence="6">
    <location>
        <begin position="369"/>
        <end position="395"/>
    </location>
</feature>
<feature type="compositionally biased region" description="Basic and acidic residues" evidence="6">
    <location>
        <begin position="2385"/>
        <end position="2396"/>
    </location>
</feature>
<proteinExistence type="predicted"/>
<feature type="compositionally biased region" description="Low complexity" evidence="6">
    <location>
        <begin position="880"/>
        <end position="890"/>
    </location>
</feature>
<dbReference type="GO" id="GO:0006351">
    <property type="term" value="P:DNA-templated transcription"/>
    <property type="evidence" value="ECO:0007669"/>
    <property type="project" value="InterPro"/>
</dbReference>
<dbReference type="SMART" id="SM00249">
    <property type="entry name" value="PHD"/>
    <property type="match status" value="1"/>
</dbReference>
<feature type="compositionally biased region" description="Basic and acidic residues" evidence="6">
    <location>
        <begin position="1603"/>
        <end position="1619"/>
    </location>
</feature>
<dbReference type="InterPro" id="IPR036575">
    <property type="entry name" value="TFIIS_cen_dom_sf"/>
</dbReference>
<feature type="compositionally biased region" description="Basic and acidic residues" evidence="6">
    <location>
        <begin position="2742"/>
        <end position="2755"/>
    </location>
</feature>
<dbReference type="InterPro" id="IPR019786">
    <property type="entry name" value="Zinc_finger_PHD-type_CS"/>
</dbReference>
<keyword evidence="10" id="KW-1185">Reference proteome</keyword>
<evidence type="ECO:0000256" key="6">
    <source>
        <dbReference type="SAM" id="MobiDB-lite"/>
    </source>
</evidence>
<keyword evidence="2 4" id="KW-0863">Zinc-finger</keyword>
<evidence type="ECO:0000259" key="7">
    <source>
        <dbReference type="PROSITE" id="PS50016"/>
    </source>
</evidence>
<dbReference type="InterPro" id="IPR013083">
    <property type="entry name" value="Znf_RING/FYVE/PHD"/>
</dbReference>
<feature type="region of interest" description="Disordered" evidence="6">
    <location>
        <begin position="172"/>
        <end position="192"/>
    </location>
</feature>
<feature type="compositionally biased region" description="Polar residues" evidence="6">
    <location>
        <begin position="1700"/>
        <end position="1712"/>
    </location>
</feature>
<feature type="coiled-coil region" evidence="5">
    <location>
        <begin position="1284"/>
        <end position="1321"/>
    </location>
</feature>
<dbReference type="Gene3D" id="3.30.40.10">
    <property type="entry name" value="Zinc/RING finger domain, C3HC4 (zinc finger)"/>
    <property type="match status" value="1"/>
</dbReference>
<feature type="compositionally biased region" description="Basic and acidic residues" evidence="6">
    <location>
        <begin position="2452"/>
        <end position="2494"/>
    </location>
</feature>
<dbReference type="Pfam" id="PF07500">
    <property type="entry name" value="TFIIS_M"/>
    <property type="match status" value="1"/>
</dbReference>
<protein>
    <submittedName>
        <fullName evidence="9">Death-inducer obliterator 1-like</fullName>
    </submittedName>
</protein>
<feature type="region of interest" description="Disordered" evidence="6">
    <location>
        <begin position="1"/>
        <end position="24"/>
    </location>
</feature>
<dbReference type="SMART" id="SM00510">
    <property type="entry name" value="TFS2M"/>
    <property type="match status" value="1"/>
</dbReference>
<sequence length="3041" mass="338347">MSQTLPDPDILGVGTATEVPPAQTADDTVVSELKGSADNVGTLQPVVSDEVAQEDVESVILISSQEEDSDDMPLIQIKEQLDHKARQGGSTKGGGRGKARGRGRGRGKGKGRGRGRGRSKASEVVAIMANDEDDDDVILIHPSETVSVTTPSPAQQTSSDFIIVGTDVDQNSDTTLGQYNDAPDEEEGKQGDSVIKNVTEHSSLSDSKDYDPNALYCICRQKHNKRFMISCNGCQEYFHGDCVGVSESEGCQEYICSLCTTKQLSQLQPECHSHPEISPESFPHSFDHTLRYSSSYKHHSPICRLESEVPAIRPVAGTEPERAMETGCSRPLCIGPGCSKPALQESVYCGTVCIVQHAALTMKSLSDTKVSNPRGQVQKKATAVMPTAKVNHSSHFKHSDLEKWCQCKSSKECKLKATETPQKSNSEEPSIDTCPSPHPVSEQVVPQKSNPNVSTMESTKSDTSVETTEESGASASPIRKKSGSCTASHSPTTLGSEHNETGTVLNSLATYIIPKKQSGLETSSSHVGASCHKPLVPTLLNETRNLPVPPAPSAPSSRPAQPNHQVRQSIQRSLTSILSKRVSECEELTMSDSGAAKLVASIETEMFDIFRNTDSKYMNKYRTIMFNLKDPKNKGLLYRVVEGDISPFRLVRMSQKDMQATKVPDNSVKNTSQVNLLKLISFSPYKQKRSLQTPILKSKINEPSKGSALPDALTCMLKDTTSEHKAHLFDLKCKICTGELRENEPPNKKSKVSESSVKHFSRWRKSAGDDSPLRAPPDSPDSPDFSSPSIFDPSSLSDASTTTTSKRTYTPVVIPAVSTVTITRRDPRTAASRSSASSFCTSGPTHTLKNQSAPYAPRTEDSSHSSSVPKLPVPPPKLLPKPILMKPSSSADPRLYGASSRNVISESPATGETSQFLAKQEVLWKGFLNMMTVSKFATKVYLVSGSAETLKLELPDTIEIGGRIMPQTVWDYVAKLKTNITKELSVIRFHPATEEEEVAYVSLFSYFSSRGRFGVVSNNSRSIKDVYLLPLSAKESIPSILQPLEGPGLEKNRPNLLLGLAIVQKTKRCGSVPQEIEEKKSKVLLKDPMWIPKPPVLYGSDKLEVFQPYDPETPASTTPPDSPPCPGSPSDSSSNAETLPSNLTSFQSSPTVSTSTLTASTQSTSSSVSDRNMQDPISAKVSVLSHVSGSMMDPIVQQYGQKSKAKDIEEEYTFDRPYDPEEEYDPAIGYGTVSSQSKGNSHSENPPLSGVVDDDVAYDPEDETIFQDVHCDAKKPNQTKISNSATLTEQQRMLEELNKQIEEQKRQLKEQEEALRQQREAVGIFMAQFSVNDSSKSLPLSQVSTLPSGRIQSEPRPSESKDSKPEETNSLTEAVDGPDSEAQKGTNTIPCLNTTSITGQTEVSSIRNENEKSSSAGEIEDSDVPYDPEDDLFNEIQEDVFQGDTTTNQDSSLPRNYKSPISYHSRRHRSSPKKRSHRERGRCRSPSRRSHQRSASHSRKHREKDRHRKSERDRSKHRTRDHSERHARHRKSHSTRRHSHDRRRSPSSLTENDLMPQDLIEFRASPNITEKQSPVPFKCQLNPDVVQFEHSDTLHTPLSVKNTSEECNIKPDSSDKDFTQENVSSLKLETSHQLESNEPLNTNDSDMVNSVARPSQMNKELGASAATSESSIPLRVLDPPIRDSPESPDPDPQFVDPSGVENNPSATSHEIKDCQTQLSNLTSAVEVENDFQHSVSQATLLNIPSDFEGTSNVANLIFRALNIQRSDSGEGNTTDMESERKHLHQKHSQILSQGGGPLNPAVETNTSLVPEMSHVLKCSRPGSDLKQDTDVPRLKVDENISQSEQLASNPGVMVIGGSQNQGSTSELKIKDSDPSIKSKIAPQVKDVQDHGRDVDLNIRQCDVESNLKSNVSTYSDDRYLRTASSDEKHKLEKCLKGEAASTRRSGPTVNYGCFQSSISYTGKDNVGTAHHFKKAHYDIKFESSVHSLDMTVSENLHDRKTHDVIEISSFGPGQAVAGMGGQGFRHRVDAHVPDRGSGETLTESNYANIQGKNEHDQCPERSNDNNGPQDQCVISNIIKADLITTKISTGVHSSQNMELFECKTYVDWNCPGSVGDSVRIGQHRQDEGKMHQPLWRGTTMESYGPEKRVTRGIDPCKPQVEMGGPNVGPTKHDRRGPGVSDVTGQREENLYPDLKLPIHDRRGPSGLDFTGPGADVRGPNMHIWNGRETDARIPVHDRRGPGVRDFRTQELNFGNPAQVDGALGMKPLGPDLREPRSEKKHLAILGYDVRGPSVPDHLGSYFERGLTREGPGRGHGPDGNEPAMECPRINAKGFAGPLFRGAGNERRELSISCPEVDRNRSECPDFSGSEPGRGEIRLPVFTGPRLERKRGSDRREHVFKRSSIKGQVPSAAWGDQHTDELDLDRLRPRGPAWDPQSERGNRSMEVALPDWRGPDVRRPGPERNHPRPDNRRHQAFMEHRMVETRIPNRPEDQHLGPNTECPGHERRHPDRQEPRYSSVFPESRDTDHPFGGPGPDEILPHQIRNPNLEGLGPDRRQPEDRDFRNMTFERDPVGLNWRENGPSFMGTGNRQTNRSGRDSAEDQRHRRKCDFENSHQAEWKATDCRYPSPDRSDIDAEKHWSDPHEIEFRNDWNRQDNRFPRPIPEDIDAQVFEYNIGGPFSAQRGLGVREQGHIPDRTPMLSGPWRVPEDDWNGPDWRDPRPFHDNADTVFSMPDRVGPVNDCRETDRGDADPRWGSETMGYRQQGHGRELPATGVLGSDSMGFQEAERQLRRTRGQSMERPRPTHGVHDKNNSFQNRREEKMQVSPEQRGIRDKDVRYGENLYVERPANDARNLHPRAIEREREGLDVKGPTRGGQEYETVFRRQDSDIRRLFHDKIDMRGAPDHPRLGHEPSLWDTDTEVPVWNRRGEEKMGPISDSREPDPATKDGMKISDIRDSRQYNRRSLHMRGRSLRQKYQAGRGPHRVNRGSFENPQSQQEIKIPKPRTALLPTPTEGRIFLANHRMSNPNMLTKTKPNRPPR</sequence>
<feature type="compositionally biased region" description="Basic residues" evidence="6">
    <location>
        <begin position="2961"/>
        <end position="2974"/>
    </location>
</feature>
<accession>A0A3Q2ZLA3</accession>
<dbReference type="PROSITE" id="PS50016">
    <property type="entry name" value="ZF_PHD_2"/>
    <property type="match status" value="1"/>
</dbReference>
<feature type="compositionally biased region" description="Basic residues" evidence="6">
    <location>
        <begin position="1515"/>
        <end position="1545"/>
    </location>
</feature>
<evidence type="ECO:0000256" key="4">
    <source>
        <dbReference type="PROSITE-ProRule" id="PRU00146"/>
    </source>
</evidence>
<organism evidence="9 10">
    <name type="scientific">Hippocampus comes</name>
    <name type="common">Tiger tail seahorse</name>
    <dbReference type="NCBI Taxonomy" id="109280"/>
    <lineage>
        <taxon>Eukaryota</taxon>
        <taxon>Metazoa</taxon>
        <taxon>Chordata</taxon>
        <taxon>Craniata</taxon>
        <taxon>Vertebrata</taxon>
        <taxon>Euteleostomi</taxon>
        <taxon>Actinopterygii</taxon>
        <taxon>Neopterygii</taxon>
        <taxon>Teleostei</taxon>
        <taxon>Neoteleostei</taxon>
        <taxon>Acanthomorphata</taxon>
        <taxon>Syngnathiaria</taxon>
        <taxon>Syngnathiformes</taxon>
        <taxon>Syngnathoidei</taxon>
        <taxon>Syngnathidae</taxon>
        <taxon>Hippocampus</taxon>
    </lineage>
</organism>
<reference evidence="9" key="2">
    <citation type="submission" date="2025-09" db="UniProtKB">
        <authorList>
            <consortium name="Ensembl"/>
        </authorList>
    </citation>
    <scope>IDENTIFICATION</scope>
</reference>
<dbReference type="Gene3D" id="1.10.472.30">
    <property type="entry name" value="Transcription elongation factor S-II, central domain"/>
    <property type="match status" value="1"/>
</dbReference>
<feature type="compositionally biased region" description="Polar residues" evidence="6">
    <location>
        <begin position="2990"/>
        <end position="2999"/>
    </location>
</feature>
<evidence type="ECO:0000256" key="1">
    <source>
        <dbReference type="ARBA" id="ARBA00022723"/>
    </source>
</evidence>
<dbReference type="PROSITE" id="PS51321">
    <property type="entry name" value="TFIIS_CENTRAL"/>
    <property type="match status" value="1"/>
</dbReference>
<feature type="region of interest" description="Disordered" evidence="6">
    <location>
        <begin position="1597"/>
        <end position="1712"/>
    </location>
</feature>
<feature type="compositionally biased region" description="Polar residues" evidence="6">
    <location>
        <begin position="1232"/>
        <end position="1246"/>
    </location>
</feature>
<dbReference type="SUPFAM" id="SSF46942">
    <property type="entry name" value="Elongation factor TFIIS domain 2"/>
    <property type="match status" value="1"/>
</dbReference>
<dbReference type="GeneTree" id="ENSGT00940000155532"/>
<feature type="compositionally biased region" description="Polar residues" evidence="6">
    <location>
        <begin position="1383"/>
        <end position="1407"/>
    </location>
</feature>
<feature type="compositionally biased region" description="Basic and acidic residues" evidence="6">
    <location>
        <begin position="2552"/>
        <end position="2572"/>
    </location>
</feature>
<feature type="region of interest" description="Disordered" evidence="6">
    <location>
        <begin position="2357"/>
        <end position="2617"/>
    </location>
</feature>
<keyword evidence="5" id="KW-0175">Coiled coil</keyword>
<reference evidence="9" key="1">
    <citation type="submission" date="2025-08" db="UniProtKB">
        <authorList>
            <consortium name="Ensembl"/>
        </authorList>
    </citation>
    <scope>IDENTIFICATION</scope>
</reference>
<evidence type="ECO:0000313" key="10">
    <source>
        <dbReference type="Proteomes" id="UP000264820"/>
    </source>
</evidence>
<evidence type="ECO:0000256" key="2">
    <source>
        <dbReference type="ARBA" id="ARBA00022771"/>
    </source>
</evidence>
<feature type="compositionally biased region" description="Basic and acidic residues" evidence="6">
    <location>
        <begin position="2502"/>
        <end position="2514"/>
    </location>
</feature>
<feature type="region of interest" description="Disordered" evidence="6">
    <location>
        <begin position="1199"/>
        <end position="1254"/>
    </location>
</feature>
<dbReference type="InterPro" id="IPR019787">
    <property type="entry name" value="Znf_PHD-finger"/>
</dbReference>
<dbReference type="InterPro" id="IPR001965">
    <property type="entry name" value="Znf_PHD"/>
</dbReference>
<dbReference type="GO" id="GO:0008270">
    <property type="term" value="F:zinc ion binding"/>
    <property type="evidence" value="ECO:0007669"/>
    <property type="project" value="UniProtKB-KW"/>
</dbReference>
<feature type="region of interest" description="Disordered" evidence="6">
    <location>
        <begin position="418"/>
        <end position="500"/>
    </location>
</feature>
<dbReference type="PANTHER" id="PTHR11477:SF13">
    <property type="entry name" value="DEATH-INDUCER OBLITERATOR 1"/>
    <property type="match status" value="1"/>
</dbReference>
<evidence type="ECO:0000313" key="9">
    <source>
        <dbReference type="Ensembl" id="ENSHCOP00000027234.1"/>
    </source>
</evidence>
<dbReference type="InterPro" id="IPR012921">
    <property type="entry name" value="SPOC_C"/>
</dbReference>
<feature type="compositionally biased region" description="Low complexity" evidence="6">
    <location>
        <begin position="1110"/>
        <end position="1119"/>
    </location>
</feature>
<feature type="compositionally biased region" description="Low complexity" evidence="6">
    <location>
        <begin position="782"/>
        <end position="804"/>
    </location>
</feature>
<dbReference type="Proteomes" id="UP000264820">
    <property type="component" value="Unplaced"/>
</dbReference>
<dbReference type="SUPFAM" id="SSF57903">
    <property type="entry name" value="FYVE/PHD zinc finger"/>
    <property type="match status" value="1"/>
</dbReference>
<feature type="compositionally biased region" description="Low complexity" evidence="6">
    <location>
        <begin position="829"/>
        <end position="842"/>
    </location>
</feature>
<dbReference type="Pfam" id="PF07744">
    <property type="entry name" value="SPOC"/>
    <property type="match status" value="1"/>
</dbReference>
<feature type="compositionally biased region" description="Polar residues" evidence="6">
    <location>
        <begin position="3024"/>
        <end position="3034"/>
    </location>
</feature>
<evidence type="ECO:0000256" key="5">
    <source>
        <dbReference type="SAM" id="Coils"/>
    </source>
</evidence>
<dbReference type="PANTHER" id="PTHR11477">
    <property type="entry name" value="TRANSCRIPTION FACTOR S-II ZINC FINGER DOMAIN-CONTAINING PROTEIN"/>
    <property type="match status" value="1"/>
</dbReference>
<feature type="region of interest" description="Disordered" evidence="6">
    <location>
        <begin position="2150"/>
        <end position="2187"/>
    </location>
</feature>
<feature type="compositionally biased region" description="Low complexity" evidence="6">
    <location>
        <begin position="1148"/>
        <end position="1169"/>
    </location>
</feature>
<evidence type="ECO:0000259" key="8">
    <source>
        <dbReference type="PROSITE" id="PS51321"/>
    </source>
</evidence>
<feature type="compositionally biased region" description="Basic and acidic residues" evidence="6">
    <location>
        <begin position="1356"/>
        <end position="1367"/>
    </location>
</feature>
<feature type="region of interest" description="Disordered" evidence="6">
    <location>
        <begin position="542"/>
        <end position="569"/>
    </location>
</feature>
<feature type="compositionally biased region" description="Basic and acidic residues" evidence="6">
    <location>
        <begin position="2927"/>
        <end position="2960"/>
    </location>
</feature>
<keyword evidence="1" id="KW-0479">Metal-binding</keyword>
<feature type="region of interest" description="Disordered" evidence="6">
    <location>
        <begin position="2898"/>
        <end position="3041"/>
    </location>
</feature>
<feature type="domain" description="PHD-type" evidence="7">
    <location>
        <begin position="214"/>
        <end position="262"/>
    </location>
</feature>
<dbReference type="PROSITE" id="PS01359">
    <property type="entry name" value="ZF_PHD_1"/>
    <property type="match status" value="1"/>
</dbReference>
<feature type="compositionally biased region" description="Polar residues" evidence="6">
    <location>
        <begin position="1135"/>
        <end position="1147"/>
    </location>
</feature>
<feature type="compositionally biased region" description="Polar residues" evidence="6">
    <location>
        <begin position="1443"/>
        <end position="1454"/>
    </location>
</feature>
<feature type="compositionally biased region" description="Polar residues" evidence="6">
    <location>
        <begin position="483"/>
        <end position="500"/>
    </location>
</feature>
<feature type="compositionally biased region" description="Basic and acidic residues" evidence="6">
    <location>
        <begin position="2595"/>
        <end position="2617"/>
    </location>
</feature>
<dbReference type="GO" id="GO:0005634">
    <property type="term" value="C:nucleus"/>
    <property type="evidence" value="ECO:0007669"/>
    <property type="project" value="TreeGrafter"/>
</dbReference>
<feature type="compositionally biased region" description="Basic residues" evidence="6">
    <location>
        <begin position="1464"/>
        <end position="1507"/>
    </location>
</feature>
<feature type="compositionally biased region" description="Polar residues" evidence="6">
    <location>
        <begin position="843"/>
        <end position="853"/>
    </location>
</feature>
<dbReference type="STRING" id="109280.ENSHCOP00000027234"/>
<feature type="compositionally biased region" description="Basic and acidic residues" evidence="6">
    <location>
        <begin position="2416"/>
        <end position="2427"/>
    </location>
</feature>
<feature type="compositionally biased region" description="Basic and acidic residues" evidence="6">
    <location>
        <begin position="2798"/>
        <end position="2823"/>
    </location>
</feature>
<feature type="region of interest" description="Disordered" evidence="6">
    <location>
        <begin position="2726"/>
        <end position="2779"/>
    </location>
</feature>
<feature type="region of interest" description="Disordered" evidence="6">
    <location>
        <begin position="741"/>
        <end position="804"/>
    </location>
</feature>
<feature type="domain" description="TFIIS central" evidence="8">
    <location>
        <begin position="566"/>
        <end position="658"/>
    </location>
</feature>
<keyword evidence="3" id="KW-0862">Zinc</keyword>
<feature type="region of interest" description="Disordered" evidence="6">
    <location>
        <begin position="1330"/>
        <end position="1574"/>
    </location>
</feature>
<feature type="compositionally biased region" description="Polar residues" evidence="6">
    <location>
        <begin position="419"/>
        <end position="428"/>
    </location>
</feature>